<reference evidence="2" key="1">
    <citation type="submission" date="2021-02" db="EMBL/GenBank/DDBJ databases">
        <authorList>
            <person name="Nowell W R."/>
        </authorList>
    </citation>
    <scope>NUCLEOTIDE SEQUENCE</scope>
</reference>
<keyword evidence="1" id="KW-1133">Transmembrane helix</keyword>
<feature type="non-terminal residue" evidence="2">
    <location>
        <position position="258"/>
    </location>
</feature>
<keyword evidence="1" id="KW-0812">Transmembrane</keyword>
<organism evidence="2 4">
    <name type="scientific">Didymodactylos carnosus</name>
    <dbReference type="NCBI Taxonomy" id="1234261"/>
    <lineage>
        <taxon>Eukaryota</taxon>
        <taxon>Metazoa</taxon>
        <taxon>Spiralia</taxon>
        <taxon>Gnathifera</taxon>
        <taxon>Rotifera</taxon>
        <taxon>Eurotatoria</taxon>
        <taxon>Bdelloidea</taxon>
        <taxon>Philodinida</taxon>
        <taxon>Philodinidae</taxon>
        <taxon>Didymodactylos</taxon>
    </lineage>
</organism>
<dbReference type="EMBL" id="CAJNOK010051216">
    <property type="protein sequence ID" value="CAF1603550.1"/>
    <property type="molecule type" value="Genomic_DNA"/>
</dbReference>
<proteinExistence type="predicted"/>
<keyword evidence="1" id="KW-0472">Membrane</keyword>
<comment type="caution">
    <text evidence="2">The sequence shown here is derived from an EMBL/GenBank/DDBJ whole genome shotgun (WGS) entry which is preliminary data.</text>
</comment>
<evidence type="ECO:0000313" key="2">
    <source>
        <dbReference type="EMBL" id="CAF1603550.1"/>
    </source>
</evidence>
<name>A0A8S2G0G5_9BILA</name>
<evidence type="ECO:0000313" key="3">
    <source>
        <dbReference type="EMBL" id="CAF4413394.1"/>
    </source>
</evidence>
<dbReference type="EMBL" id="CAJOBA010075105">
    <property type="protein sequence ID" value="CAF4413394.1"/>
    <property type="molecule type" value="Genomic_DNA"/>
</dbReference>
<gene>
    <name evidence="2" type="ORF">OVA965_LOCUS42247</name>
    <name evidence="3" type="ORF">TMI583_LOCUS44094</name>
</gene>
<protein>
    <submittedName>
        <fullName evidence="2">Uncharacterized protein</fullName>
    </submittedName>
</protein>
<dbReference type="AlphaFoldDB" id="A0A8S2G0G5"/>
<dbReference type="Proteomes" id="UP000682733">
    <property type="component" value="Unassembled WGS sequence"/>
</dbReference>
<dbReference type="Proteomes" id="UP000677228">
    <property type="component" value="Unassembled WGS sequence"/>
</dbReference>
<feature type="transmembrane region" description="Helical" evidence="1">
    <location>
        <begin position="20"/>
        <end position="42"/>
    </location>
</feature>
<evidence type="ECO:0000256" key="1">
    <source>
        <dbReference type="SAM" id="Phobius"/>
    </source>
</evidence>
<evidence type="ECO:0000313" key="4">
    <source>
        <dbReference type="Proteomes" id="UP000677228"/>
    </source>
</evidence>
<sequence>VCLRRHKSNGKSSAGLFRGILRTSIMFFYNIINYIALFLVHWPNYSLGTEQDTQDNTLTTTNTPPAEESYVKESLSNILLDHIDFRRPIVDYKNLNYSKEDDAVDKIPESCIEKFRLWVSTWKGWEGELPSKENGITWEEVEKANTKTGWVKCTEVSQEPILSSINIENASNSTTNETSNIRSTSTVSDFSTTYATTHDELFPYSVSKIPNSNLLMVYVNHSKSYCEKLLIKREPVEFKHDERCIRLKTTPYRERPHK</sequence>
<accession>A0A8S2G0G5</accession>
<feature type="non-terminal residue" evidence="2">
    <location>
        <position position="1"/>
    </location>
</feature>